<gene>
    <name evidence="2" type="primary">TMEM183A</name>
</gene>
<evidence type="ECO:0000313" key="2">
    <source>
        <dbReference type="EMBL" id="XBP28627.1"/>
    </source>
</evidence>
<proteinExistence type="evidence at transcript level"/>
<dbReference type="PANTHER" id="PTHR20988">
    <property type="entry name" value="TRANSMEMBRANE PROTEIN 183A-RELATED"/>
    <property type="match status" value="1"/>
</dbReference>
<dbReference type="PANTHER" id="PTHR20988:SF2">
    <property type="entry name" value="TRANSMEMBRANE PROTEIN 183A-RELATED"/>
    <property type="match status" value="1"/>
</dbReference>
<feature type="compositionally biased region" description="Basic residues" evidence="1">
    <location>
        <begin position="113"/>
        <end position="124"/>
    </location>
</feature>
<reference evidence="2" key="1">
    <citation type="submission" date="2024-05" db="EMBL/GenBank/DDBJ databases">
        <authorList>
            <person name="Zheng Q."/>
        </authorList>
    </citation>
    <scope>NUCLEOTIDE SEQUENCE</scope>
    <source>
        <strain evidence="2">375</strain>
    </source>
</reference>
<name>A0AAU7LJJ8_CEREL</name>
<keyword evidence="2" id="KW-0472">Membrane</keyword>
<dbReference type="AlphaFoldDB" id="A0AAU7LJJ8"/>
<dbReference type="GO" id="GO:0031647">
    <property type="term" value="P:regulation of protein stability"/>
    <property type="evidence" value="ECO:0007669"/>
    <property type="project" value="TreeGrafter"/>
</dbReference>
<evidence type="ECO:0000256" key="1">
    <source>
        <dbReference type="SAM" id="MobiDB-lite"/>
    </source>
</evidence>
<keyword evidence="2" id="KW-0812">Transmembrane</keyword>
<dbReference type="GO" id="GO:0019005">
    <property type="term" value="C:SCF ubiquitin ligase complex"/>
    <property type="evidence" value="ECO:0007669"/>
    <property type="project" value="TreeGrafter"/>
</dbReference>
<accession>A0AAU7LJJ8</accession>
<dbReference type="EMBL" id="PP839278">
    <property type="protein sequence ID" value="XBP28627.1"/>
    <property type="molecule type" value="mRNA"/>
</dbReference>
<dbReference type="InterPro" id="IPR026509">
    <property type="entry name" value="TMEM183"/>
</dbReference>
<protein>
    <submittedName>
        <fullName evidence="2">Transmembrane protein 183A</fullName>
    </submittedName>
</protein>
<feature type="region of interest" description="Disordered" evidence="1">
    <location>
        <begin position="94"/>
        <end position="124"/>
    </location>
</feature>
<sequence length="124" mass="13321">MARGPGPLTRPRPDTVVMPKRGKRLKFRAQDACSGRVTVADYANSDPAVVRSGRVKKAVANAVQQEVKSLCGLEASQVPAVEALSGAGEPCDIIDSSGETDAQEESIHERTISRKKKSKRHRVA</sequence>
<organism evidence="2">
    <name type="scientific">Cervus elaphus</name>
    <name type="common">Red deer</name>
    <dbReference type="NCBI Taxonomy" id="9860"/>
    <lineage>
        <taxon>Eukaryota</taxon>
        <taxon>Metazoa</taxon>
        <taxon>Chordata</taxon>
        <taxon>Craniata</taxon>
        <taxon>Vertebrata</taxon>
        <taxon>Euteleostomi</taxon>
        <taxon>Mammalia</taxon>
        <taxon>Eutheria</taxon>
        <taxon>Laurasiatheria</taxon>
        <taxon>Artiodactyla</taxon>
        <taxon>Ruminantia</taxon>
        <taxon>Pecora</taxon>
        <taxon>Cervidae</taxon>
        <taxon>Cervinae</taxon>
        <taxon>Cervus</taxon>
    </lineage>
</organism>